<dbReference type="EMBL" id="QUSL01000044">
    <property type="protein sequence ID" value="RGD78699.1"/>
    <property type="molecule type" value="Genomic_DNA"/>
</dbReference>
<evidence type="ECO:0000256" key="2">
    <source>
        <dbReference type="SAM" id="MobiDB-lite"/>
    </source>
</evidence>
<dbReference type="AlphaFoldDB" id="A0A3E3E8L7"/>
<gene>
    <name evidence="6" type="ORF">DXB93_17040</name>
</gene>
<evidence type="ECO:0000256" key="3">
    <source>
        <dbReference type="SAM" id="SignalP"/>
    </source>
</evidence>
<dbReference type="InterPro" id="IPR015914">
    <property type="entry name" value="PAPs_N"/>
</dbReference>
<dbReference type="Proteomes" id="UP000261032">
    <property type="component" value="Unassembled WGS sequence"/>
</dbReference>
<dbReference type="Gene3D" id="2.60.120.260">
    <property type="entry name" value="Galactose-binding domain-like"/>
    <property type="match status" value="1"/>
</dbReference>
<dbReference type="SUPFAM" id="SSF49363">
    <property type="entry name" value="Purple acid phosphatase, N-terminal domain"/>
    <property type="match status" value="1"/>
</dbReference>
<dbReference type="RefSeq" id="WP_117582540.1">
    <property type="nucleotide sequence ID" value="NZ_QUSL01000044.1"/>
</dbReference>
<dbReference type="InterPro" id="IPR004843">
    <property type="entry name" value="Calcineurin-like_PHP"/>
</dbReference>
<evidence type="ECO:0000313" key="7">
    <source>
        <dbReference type="Proteomes" id="UP000261032"/>
    </source>
</evidence>
<dbReference type="InterPro" id="IPR008963">
    <property type="entry name" value="Purple_acid_Pase-like_N"/>
</dbReference>
<sequence>MKKNKVLKVSMATLALLMSAGYVAQDYQVTPTYAETTKIGDSAQLISTATTWKYLDNNVDPGTETDRYAWTKADYNDSEWKSEAGKFGAKKGKLEDLGDGFVPTVLLNQYINGVNGDDIPAFFFRTTVNISNLDDFSSLSGKLYYDDAAIVYINGVKVASFDEPEGGFESNMSYGGSNASNPKEGVISLTKEQLKDVIKTGQNTIAVELHQGRASSSDIYFEFNNLQVDYGQEETTVEQKALNLTIGEDETKMNLTWYANTNTSGTVQLAKAGAMINGEFPSQFTTVEATNNQANDKGFYYNQATLANLEENTKYVYRVVNGDQVSKIYDFTTKDFDGSYNFIFAGDPQIGASGSASKDTEGWDKTLSDSINKFNPNFILSAGDQVNTASDENQYSGYLEHEELTSVPQATTIGNHDSSSNAYTQHFNLPNETAKGETAAGTDYWYVYNNTLFMNINTNNTSTAEHKAFMKEAIKENQDVRWKVVVFHHSVYSVASHSVESSILKRREELTPVFDDLDIDVVLMGHDHVYVRSNMMKGMKVSQETKDLTSVTDPEGILYLTANSASGSKYYDIKTNISTDFVAKMDQSKQRSISNIEVSENSFKVTTYLYNSNDNQWSTLDEFTINKSVETNNQEITLVPEETANDIRVVAPVGTVEKNSTLSAVEVNEGDLYQGIKNTLNTILGSDKDFKVFDLSLIKNGNIINPLGKVQLSLALPEGYDASKLLIYQVQDSQNNDITLNSITYTIKDGRIIIETASLGQFVLVNNVENKKPDTGNGSNTNLPTVKPSNTNNSTTTTNNKVVTGDNSNLIAWGTLLFTALGCSLVAYKSKKEEKLK</sequence>
<keyword evidence="6" id="KW-0378">Hydrolase</keyword>
<organism evidence="6 7">
    <name type="scientific">Thomasclavelia ramosa</name>
    <dbReference type="NCBI Taxonomy" id="1547"/>
    <lineage>
        <taxon>Bacteria</taxon>
        <taxon>Bacillati</taxon>
        <taxon>Bacillota</taxon>
        <taxon>Erysipelotrichia</taxon>
        <taxon>Erysipelotrichales</taxon>
        <taxon>Coprobacillaceae</taxon>
        <taxon>Thomasclavelia</taxon>
    </lineage>
</organism>
<accession>A0A3E3E8L7</accession>
<evidence type="ECO:0000259" key="5">
    <source>
        <dbReference type="Pfam" id="PF16656"/>
    </source>
</evidence>
<keyword evidence="1 3" id="KW-0732">Signal</keyword>
<evidence type="ECO:0000313" key="6">
    <source>
        <dbReference type="EMBL" id="RGD78699.1"/>
    </source>
</evidence>
<dbReference type="Gene3D" id="3.60.21.10">
    <property type="match status" value="1"/>
</dbReference>
<protein>
    <submittedName>
        <fullName evidence="6">Phosphohydrolase</fullName>
    </submittedName>
</protein>
<feature type="compositionally biased region" description="Low complexity" evidence="2">
    <location>
        <begin position="784"/>
        <end position="800"/>
    </location>
</feature>
<dbReference type="GO" id="GO:0046872">
    <property type="term" value="F:metal ion binding"/>
    <property type="evidence" value="ECO:0007669"/>
    <property type="project" value="InterPro"/>
</dbReference>
<dbReference type="GO" id="GO:0003993">
    <property type="term" value="F:acid phosphatase activity"/>
    <property type="evidence" value="ECO:0007669"/>
    <property type="project" value="InterPro"/>
</dbReference>
<feature type="chain" id="PRO_5039584408" evidence="3">
    <location>
        <begin position="25"/>
        <end position="837"/>
    </location>
</feature>
<evidence type="ECO:0000259" key="4">
    <source>
        <dbReference type="Pfam" id="PF00149"/>
    </source>
</evidence>
<dbReference type="PANTHER" id="PTHR45867">
    <property type="entry name" value="PURPLE ACID PHOSPHATASE"/>
    <property type="match status" value="1"/>
</dbReference>
<feature type="domain" description="Purple acid phosphatase N-terminal" evidence="5">
    <location>
        <begin position="242"/>
        <end position="333"/>
    </location>
</feature>
<comment type="caution">
    <text evidence="6">The sequence shown here is derived from an EMBL/GenBank/DDBJ whole genome shotgun (WGS) entry which is preliminary data.</text>
</comment>
<feature type="signal peptide" evidence="3">
    <location>
        <begin position="1"/>
        <end position="24"/>
    </location>
</feature>
<name>A0A3E3E8L7_9FIRM</name>
<dbReference type="InterPro" id="IPR029052">
    <property type="entry name" value="Metallo-depent_PP-like"/>
</dbReference>
<feature type="domain" description="Calcineurin-like phosphoesterase" evidence="4">
    <location>
        <begin position="342"/>
        <end position="530"/>
    </location>
</feature>
<dbReference type="Pfam" id="PF16656">
    <property type="entry name" value="Pur_ac_phosph_N"/>
    <property type="match status" value="1"/>
</dbReference>
<dbReference type="Pfam" id="PF00149">
    <property type="entry name" value="Metallophos"/>
    <property type="match status" value="1"/>
</dbReference>
<reference evidence="6 7" key="1">
    <citation type="submission" date="2018-08" db="EMBL/GenBank/DDBJ databases">
        <title>A genome reference for cultivated species of the human gut microbiota.</title>
        <authorList>
            <person name="Zou Y."/>
            <person name="Xue W."/>
            <person name="Luo G."/>
        </authorList>
    </citation>
    <scope>NUCLEOTIDE SEQUENCE [LARGE SCALE GENOMIC DNA]</scope>
    <source>
        <strain evidence="6 7">OM06-4</strain>
    </source>
</reference>
<proteinExistence type="predicted"/>
<evidence type="ECO:0000256" key="1">
    <source>
        <dbReference type="ARBA" id="ARBA00022729"/>
    </source>
</evidence>
<dbReference type="PANTHER" id="PTHR45867:SF3">
    <property type="entry name" value="ACID PHOSPHATASE TYPE 7"/>
    <property type="match status" value="1"/>
</dbReference>
<dbReference type="SUPFAM" id="SSF56300">
    <property type="entry name" value="Metallo-dependent phosphatases"/>
    <property type="match status" value="1"/>
</dbReference>
<feature type="region of interest" description="Disordered" evidence="2">
    <location>
        <begin position="770"/>
        <end position="800"/>
    </location>
</feature>